<dbReference type="GO" id="GO:0017177">
    <property type="term" value="C:glucosidase II complex"/>
    <property type="evidence" value="ECO:0007669"/>
    <property type="project" value="TreeGrafter"/>
</dbReference>
<dbReference type="AlphaFoldDB" id="A0AAV9IC97"/>
<evidence type="ECO:0000256" key="5">
    <source>
        <dbReference type="SAM" id="Coils"/>
    </source>
</evidence>
<keyword evidence="3" id="KW-0256">Endoplasmic reticulum</keyword>
<sequence>MYVKCGAWLVLLLFLLCRQGTCSTVRGVNPKQLGLYENRDGFFYCLNSTQRIPYSSLNDDFCDCDDGTDEPGTSACDRSVFYCENVGYLPAYIPSSQVNDGICDCCDGSDEWLKYVDCPNRCVQIGRERIEVMLNDVKSIKQGLMKREELKRLSFLKASELKNKTALLKSSIREAEILEKKLKKKLEWFEQVLKVTQSQGYAENVSTSARHSCENARVGKVTSDEESDVGTEIKEESLHIEENEADYRKFLNETEIELSQPDRVVEACQNISQFYTSSRLILRLEKYFYDFLSKFPMLSKFFIRKQKQRNTEILEICTRNLREQLENLRSELERNRTELERIQQYFSIDYGPDSVFLALRDICLEIHSQGYHYKLCLLSHVSQDGIDLGHFKQWDSNYTKMIYTDGTPCWNGPSRSTIVNLICGVNETILSVSEPAKCQYHFWVTTCAVCSIDELKKLRDEASHILSNFNVTKEQKSTVDYRHDEL</sequence>
<gene>
    <name evidence="8" type="ORF">GAYE_SCF07G2876</name>
</gene>
<evidence type="ECO:0000256" key="3">
    <source>
        <dbReference type="ARBA" id="ARBA00022824"/>
    </source>
</evidence>
<dbReference type="PANTHER" id="PTHR12630:SF1">
    <property type="entry name" value="GLUCOSIDASE 2 SUBUNIT BETA"/>
    <property type="match status" value="1"/>
</dbReference>
<feature type="domain" description="MRH" evidence="7">
    <location>
        <begin position="361"/>
        <end position="452"/>
    </location>
</feature>
<dbReference type="InterPro" id="IPR039794">
    <property type="entry name" value="Gtb1-like"/>
</dbReference>
<dbReference type="SUPFAM" id="SSF50911">
    <property type="entry name" value="Mannose 6-phosphate receptor domain"/>
    <property type="match status" value="1"/>
</dbReference>
<evidence type="ECO:0000256" key="2">
    <source>
        <dbReference type="ARBA" id="ARBA00022729"/>
    </source>
</evidence>
<feature type="coiled-coil region" evidence="5">
    <location>
        <begin position="318"/>
        <end position="345"/>
    </location>
</feature>
<dbReference type="InterPro" id="IPR009011">
    <property type="entry name" value="Man6P_isomerase_rcpt-bd_dom_sf"/>
</dbReference>
<dbReference type="InterPro" id="IPR044865">
    <property type="entry name" value="MRH_dom"/>
</dbReference>
<keyword evidence="9" id="KW-1185">Reference proteome</keyword>
<accession>A0AAV9IC97</accession>
<reference evidence="8 9" key="1">
    <citation type="submission" date="2022-07" db="EMBL/GenBank/DDBJ databases">
        <title>Genome-wide signatures of adaptation to extreme environments.</title>
        <authorList>
            <person name="Cho C.H."/>
            <person name="Yoon H.S."/>
        </authorList>
    </citation>
    <scope>NUCLEOTIDE SEQUENCE [LARGE SCALE GENOMIC DNA]</scope>
    <source>
        <strain evidence="8 9">108.79 E11</strain>
    </source>
</reference>
<dbReference type="Gene3D" id="2.70.130.10">
    <property type="entry name" value="Mannose-6-phosphate receptor binding domain"/>
    <property type="match status" value="1"/>
</dbReference>
<feature type="chain" id="PRO_5043765421" description="Glucosidase 2 subunit beta" evidence="6">
    <location>
        <begin position="23"/>
        <end position="486"/>
    </location>
</feature>
<dbReference type="EMBL" id="JANCYU010000027">
    <property type="protein sequence ID" value="KAK4524972.1"/>
    <property type="molecule type" value="Genomic_DNA"/>
</dbReference>
<protein>
    <recommendedName>
        <fullName evidence="1">Glucosidase 2 subunit beta</fullName>
    </recommendedName>
</protein>
<evidence type="ECO:0000256" key="6">
    <source>
        <dbReference type="SAM" id="SignalP"/>
    </source>
</evidence>
<dbReference type="Gene3D" id="4.10.400.10">
    <property type="entry name" value="Low-density Lipoprotein Receptor"/>
    <property type="match status" value="1"/>
</dbReference>
<proteinExistence type="predicted"/>
<dbReference type="Pfam" id="PF12999">
    <property type="entry name" value="PRKCSH-like"/>
    <property type="match status" value="1"/>
</dbReference>
<dbReference type="Pfam" id="PF13015">
    <property type="entry name" value="PRKCSH_1"/>
    <property type="match status" value="1"/>
</dbReference>
<organism evidence="8 9">
    <name type="scientific">Galdieria yellowstonensis</name>
    <dbReference type="NCBI Taxonomy" id="3028027"/>
    <lineage>
        <taxon>Eukaryota</taxon>
        <taxon>Rhodophyta</taxon>
        <taxon>Bangiophyceae</taxon>
        <taxon>Galdieriales</taxon>
        <taxon>Galdieriaceae</taxon>
        <taxon>Galdieria</taxon>
    </lineage>
</organism>
<keyword evidence="4" id="KW-1015">Disulfide bond</keyword>
<evidence type="ECO:0000313" key="8">
    <source>
        <dbReference type="EMBL" id="KAK4524972.1"/>
    </source>
</evidence>
<name>A0AAV9IC97_9RHOD</name>
<evidence type="ECO:0000256" key="1">
    <source>
        <dbReference type="ARBA" id="ARBA00022387"/>
    </source>
</evidence>
<feature type="signal peptide" evidence="6">
    <location>
        <begin position="1"/>
        <end position="22"/>
    </location>
</feature>
<comment type="caution">
    <text evidence="8">The sequence shown here is derived from an EMBL/GenBank/DDBJ whole genome shotgun (WGS) entry which is preliminary data.</text>
</comment>
<dbReference type="InterPro" id="IPR036607">
    <property type="entry name" value="PRKCSH"/>
</dbReference>
<keyword evidence="5" id="KW-0175">Coiled coil</keyword>
<evidence type="ECO:0000256" key="4">
    <source>
        <dbReference type="ARBA" id="ARBA00023157"/>
    </source>
</evidence>
<dbReference type="Proteomes" id="UP001300502">
    <property type="component" value="Unassembled WGS sequence"/>
</dbReference>
<dbReference type="GO" id="GO:0006491">
    <property type="term" value="P:N-glycan processing"/>
    <property type="evidence" value="ECO:0007669"/>
    <property type="project" value="TreeGrafter"/>
</dbReference>
<evidence type="ECO:0000313" key="9">
    <source>
        <dbReference type="Proteomes" id="UP001300502"/>
    </source>
</evidence>
<dbReference type="InterPro" id="IPR028146">
    <property type="entry name" value="PRKCSH_N"/>
</dbReference>
<dbReference type="PANTHER" id="PTHR12630">
    <property type="entry name" value="N-LINKED OLIGOSACCHARIDE PROCESSING"/>
    <property type="match status" value="1"/>
</dbReference>
<evidence type="ECO:0000259" key="7">
    <source>
        <dbReference type="PROSITE" id="PS51914"/>
    </source>
</evidence>
<keyword evidence="2 6" id="KW-0732">Signal</keyword>
<dbReference type="PROSITE" id="PS51914">
    <property type="entry name" value="MRH"/>
    <property type="match status" value="1"/>
</dbReference>
<dbReference type="InterPro" id="IPR036055">
    <property type="entry name" value="LDL_receptor-like_sf"/>
</dbReference>